<dbReference type="PANTHER" id="PTHR24324:SF9">
    <property type="entry name" value="HOMEOBOX DOMAIN-CONTAINING PROTEIN"/>
    <property type="match status" value="1"/>
</dbReference>
<organism evidence="7 8">
    <name type="scientific">Ramalina farinacea</name>
    <dbReference type="NCBI Taxonomy" id="258253"/>
    <lineage>
        <taxon>Eukaryota</taxon>
        <taxon>Fungi</taxon>
        <taxon>Dikarya</taxon>
        <taxon>Ascomycota</taxon>
        <taxon>Pezizomycotina</taxon>
        <taxon>Lecanoromycetes</taxon>
        <taxon>OSLEUM clade</taxon>
        <taxon>Lecanoromycetidae</taxon>
        <taxon>Lecanorales</taxon>
        <taxon>Lecanorineae</taxon>
        <taxon>Ramalinaceae</taxon>
        <taxon>Ramalina</taxon>
    </lineage>
</organism>
<protein>
    <submittedName>
        <fullName evidence="7">Homeobox protein yox1</fullName>
    </submittedName>
</protein>
<evidence type="ECO:0000256" key="1">
    <source>
        <dbReference type="ARBA" id="ARBA00023125"/>
    </source>
</evidence>
<dbReference type="PROSITE" id="PS50071">
    <property type="entry name" value="HOMEOBOX_2"/>
    <property type="match status" value="1"/>
</dbReference>
<dbReference type="GO" id="GO:0005634">
    <property type="term" value="C:nucleus"/>
    <property type="evidence" value="ECO:0007669"/>
    <property type="project" value="UniProtKB-SubCell"/>
</dbReference>
<feature type="region of interest" description="Disordered" evidence="5">
    <location>
        <begin position="1"/>
        <end position="21"/>
    </location>
</feature>
<dbReference type="GO" id="GO:0006357">
    <property type="term" value="P:regulation of transcription by RNA polymerase II"/>
    <property type="evidence" value="ECO:0007669"/>
    <property type="project" value="TreeGrafter"/>
</dbReference>
<reference evidence="7" key="1">
    <citation type="journal article" date="2023" name="Genome Biol. Evol.">
        <title>First Whole Genome Sequence and Flow Cytometry Genome Size Data for the Lichen-Forming Fungus Ramalina farinacea (Ascomycota).</title>
        <authorList>
            <person name="Llewellyn T."/>
            <person name="Mian S."/>
            <person name="Hill R."/>
            <person name="Leitch I.J."/>
            <person name="Gaya E."/>
        </authorList>
    </citation>
    <scope>NUCLEOTIDE SEQUENCE</scope>
    <source>
        <strain evidence="7">LIQ254RAFAR</strain>
    </source>
</reference>
<accession>A0AA43TXX2</accession>
<dbReference type="Pfam" id="PF00046">
    <property type="entry name" value="Homeodomain"/>
    <property type="match status" value="1"/>
</dbReference>
<evidence type="ECO:0000313" key="8">
    <source>
        <dbReference type="Proteomes" id="UP001161017"/>
    </source>
</evidence>
<dbReference type="SUPFAM" id="SSF46689">
    <property type="entry name" value="Homeodomain-like"/>
    <property type="match status" value="1"/>
</dbReference>
<evidence type="ECO:0000259" key="6">
    <source>
        <dbReference type="PROSITE" id="PS50071"/>
    </source>
</evidence>
<sequence>MDGSEDCPSSEAVHDHDAKVNGGTQDAEYAFLVHSRESLSQGSSPSIDNQRLVRQKRRRTSPQDHAYLEAEYDRNPKPDKVARQDIVKHVALGEKEVQVRFSSHGKKYRIGALEQITCVG</sequence>
<dbReference type="GO" id="GO:0000978">
    <property type="term" value="F:RNA polymerase II cis-regulatory region sequence-specific DNA binding"/>
    <property type="evidence" value="ECO:0007669"/>
    <property type="project" value="TreeGrafter"/>
</dbReference>
<keyword evidence="2 3" id="KW-0371">Homeobox</keyword>
<feature type="domain" description="Homeobox" evidence="6">
    <location>
        <begin position="51"/>
        <end position="111"/>
    </location>
</feature>
<evidence type="ECO:0000256" key="5">
    <source>
        <dbReference type="SAM" id="MobiDB-lite"/>
    </source>
</evidence>
<dbReference type="AlphaFoldDB" id="A0AA43TXX2"/>
<dbReference type="InterPro" id="IPR051000">
    <property type="entry name" value="Homeobox_DNA-bind_prot"/>
</dbReference>
<dbReference type="CDD" id="cd00086">
    <property type="entry name" value="homeodomain"/>
    <property type="match status" value="1"/>
</dbReference>
<dbReference type="InterPro" id="IPR009057">
    <property type="entry name" value="Homeodomain-like_sf"/>
</dbReference>
<dbReference type="Proteomes" id="UP001161017">
    <property type="component" value="Unassembled WGS sequence"/>
</dbReference>
<evidence type="ECO:0000313" key="7">
    <source>
        <dbReference type="EMBL" id="MDI1488492.1"/>
    </source>
</evidence>
<feature type="DNA-binding region" description="Homeobox" evidence="3">
    <location>
        <begin position="53"/>
        <end position="112"/>
    </location>
</feature>
<keyword evidence="8" id="KW-1185">Reference proteome</keyword>
<dbReference type="SMART" id="SM00389">
    <property type="entry name" value="HOX"/>
    <property type="match status" value="1"/>
</dbReference>
<name>A0AA43TXX2_9LECA</name>
<dbReference type="GO" id="GO:0030154">
    <property type="term" value="P:cell differentiation"/>
    <property type="evidence" value="ECO:0007669"/>
    <property type="project" value="TreeGrafter"/>
</dbReference>
<dbReference type="EMBL" id="JAPUFD010000007">
    <property type="protein sequence ID" value="MDI1488492.1"/>
    <property type="molecule type" value="Genomic_DNA"/>
</dbReference>
<keyword evidence="3 4" id="KW-0539">Nucleus</keyword>
<evidence type="ECO:0000256" key="2">
    <source>
        <dbReference type="ARBA" id="ARBA00023155"/>
    </source>
</evidence>
<feature type="region of interest" description="Disordered" evidence="5">
    <location>
        <begin position="35"/>
        <end position="64"/>
    </location>
</feature>
<comment type="subcellular location">
    <subcellularLocation>
        <location evidence="3 4">Nucleus</location>
    </subcellularLocation>
</comment>
<dbReference type="InterPro" id="IPR001356">
    <property type="entry name" value="HD"/>
</dbReference>
<dbReference type="Gene3D" id="1.10.10.60">
    <property type="entry name" value="Homeodomain-like"/>
    <property type="match status" value="1"/>
</dbReference>
<keyword evidence="1 3" id="KW-0238">DNA-binding</keyword>
<evidence type="ECO:0000256" key="4">
    <source>
        <dbReference type="RuleBase" id="RU000682"/>
    </source>
</evidence>
<proteinExistence type="predicted"/>
<gene>
    <name evidence="7" type="primary">YOX1_1</name>
    <name evidence="7" type="ORF">OHK93_007767</name>
</gene>
<dbReference type="PANTHER" id="PTHR24324">
    <property type="entry name" value="HOMEOBOX PROTEIN HHEX"/>
    <property type="match status" value="1"/>
</dbReference>
<comment type="caution">
    <text evidence="7">The sequence shown here is derived from an EMBL/GenBank/DDBJ whole genome shotgun (WGS) entry which is preliminary data.</text>
</comment>
<evidence type="ECO:0000256" key="3">
    <source>
        <dbReference type="PROSITE-ProRule" id="PRU00108"/>
    </source>
</evidence>
<feature type="compositionally biased region" description="Polar residues" evidence="5">
    <location>
        <begin position="38"/>
        <end position="49"/>
    </location>
</feature>